<dbReference type="RefSeq" id="WP_199046661.1">
    <property type="nucleotide sequence ID" value="NZ_JAELXT010000002.1"/>
</dbReference>
<keyword evidence="2" id="KW-1133">Transmembrane helix</keyword>
<dbReference type="CDD" id="cd01948">
    <property type="entry name" value="EAL"/>
    <property type="match status" value="1"/>
</dbReference>
<evidence type="ECO:0000313" key="5">
    <source>
        <dbReference type="Proteomes" id="UP000620670"/>
    </source>
</evidence>
<gene>
    <name evidence="4" type="ORF">JAO75_03305</name>
</gene>
<dbReference type="PANTHER" id="PTHR33121:SF79">
    <property type="entry name" value="CYCLIC DI-GMP PHOSPHODIESTERASE PDED-RELATED"/>
    <property type="match status" value="1"/>
</dbReference>
<name>A0ABS0XWL6_9HYPH</name>
<dbReference type="Gene3D" id="3.20.20.450">
    <property type="entry name" value="EAL domain"/>
    <property type="match status" value="1"/>
</dbReference>
<sequence length="418" mass="45074">MVNNKKMNPVLTGRKAALLAFTPAILTASASAYVPMEAGLVLPVFAVLITMVIGGLILLRQQAEAGSRPAFPDAPPAPQRARSAGQGAAGLLRELAKAAEALEGAAPSLRAKPSLTLVGGSGAGAESFPEPSLLPSIRRISADEMSRIRLVTQAFEADRIELHLQPIVSLPQGKIRFYEVLARLRLADGTLLPPAEFLPVLECSGRASDFDRRILIRTMAVARHLMARGSEAIVGVNLSAHSIVEPGFLWSLARLLDSAPEVLGRIVLELPQHSWRHLDADLKAALASLRDRGVPFSLDRAADLRFDPQALADLGVRFMKLPADLMIRAAEQEDGRYAGPELDVRDFASALRRQGIRLIAERVDRDEMVPVLTELGMPLAQGFAFAAPRPIKPEIAGEQDLPRPFGLEDAPTRLRQAG</sequence>
<feature type="transmembrane region" description="Helical" evidence="2">
    <location>
        <begin position="40"/>
        <end position="59"/>
    </location>
</feature>
<proteinExistence type="predicted"/>
<comment type="caution">
    <text evidence="4">The sequence shown here is derived from an EMBL/GenBank/DDBJ whole genome shotgun (WGS) entry which is preliminary data.</text>
</comment>
<evidence type="ECO:0000259" key="3">
    <source>
        <dbReference type="PROSITE" id="PS50883"/>
    </source>
</evidence>
<dbReference type="Pfam" id="PF00563">
    <property type="entry name" value="EAL"/>
    <property type="match status" value="1"/>
</dbReference>
<dbReference type="PANTHER" id="PTHR33121">
    <property type="entry name" value="CYCLIC DI-GMP PHOSPHODIESTERASE PDEF"/>
    <property type="match status" value="1"/>
</dbReference>
<dbReference type="SUPFAM" id="SSF141868">
    <property type="entry name" value="EAL domain-like"/>
    <property type="match status" value="1"/>
</dbReference>
<evidence type="ECO:0000256" key="2">
    <source>
        <dbReference type="SAM" id="Phobius"/>
    </source>
</evidence>
<dbReference type="InterPro" id="IPR001633">
    <property type="entry name" value="EAL_dom"/>
</dbReference>
<keyword evidence="5" id="KW-1185">Reference proteome</keyword>
<protein>
    <submittedName>
        <fullName evidence="4">EAL domain-containing protein</fullName>
    </submittedName>
</protein>
<organism evidence="4 5">
    <name type="scientific">Microvirga splendida</name>
    <dbReference type="NCBI Taxonomy" id="2795727"/>
    <lineage>
        <taxon>Bacteria</taxon>
        <taxon>Pseudomonadati</taxon>
        <taxon>Pseudomonadota</taxon>
        <taxon>Alphaproteobacteria</taxon>
        <taxon>Hyphomicrobiales</taxon>
        <taxon>Methylobacteriaceae</taxon>
        <taxon>Microvirga</taxon>
    </lineage>
</organism>
<reference evidence="5" key="1">
    <citation type="submission" date="2020-12" db="EMBL/GenBank/DDBJ databases">
        <title>Hymenobacter sp.</title>
        <authorList>
            <person name="Kim M.K."/>
        </authorList>
    </citation>
    <scope>NUCLEOTIDE SEQUENCE [LARGE SCALE GENOMIC DNA]</scope>
    <source>
        <strain evidence="5">BT325</strain>
    </source>
</reference>
<dbReference type="InterPro" id="IPR050706">
    <property type="entry name" value="Cyclic-di-GMP_PDE-like"/>
</dbReference>
<dbReference type="InterPro" id="IPR035919">
    <property type="entry name" value="EAL_sf"/>
</dbReference>
<dbReference type="PROSITE" id="PS50883">
    <property type="entry name" value="EAL"/>
    <property type="match status" value="1"/>
</dbReference>
<evidence type="ECO:0000313" key="4">
    <source>
        <dbReference type="EMBL" id="MBJ6124431.1"/>
    </source>
</evidence>
<feature type="domain" description="EAL" evidence="3">
    <location>
        <begin position="144"/>
        <end position="402"/>
    </location>
</feature>
<accession>A0ABS0XWL6</accession>
<keyword evidence="2" id="KW-0472">Membrane</keyword>
<dbReference type="SMART" id="SM00052">
    <property type="entry name" value="EAL"/>
    <property type="match status" value="1"/>
</dbReference>
<keyword evidence="2" id="KW-0812">Transmembrane</keyword>
<dbReference type="Proteomes" id="UP000620670">
    <property type="component" value="Unassembled WGS sequence"/>
</dbReference>
<dbReference type="EMBL" id="JAELXT010000002">
    <property type="protein sequence ID" value="MBJ6124431.1"/>
    <property type="molecule type" value="Genomic_DNA"/>
</dbReference>
<evidence type="ECO:0000256" key="1">
    <source>
        <dbReference type="SAM" id="MobiDB-lite"/>
    </source>
</evidence>
<feature type="region of interest" description="Disordered" evidence="1">
    <location>
        <begin position="395"/>
        <end position="418"/>
    </location>
</feature>